<comment type="pathway">
    <text evidence="2 8">Protein modification; protein glycosylation.</text>
</comment>
<dbReference type="AlphaFoldDB" id="A0A1L0DV66"/>
<evidence type="ECO:0000256" key="4">
    <source>
        <dbReference type="ARBA" id="ARBA00022692"/>
    </source>
</evidence>
<comment type="subcellular location">
    <subcellularLocation>
        <location evidence="8">Endoplasmic reticulum membrane</location>
        <topology evidence="8">Single-pass type I membrane protein</topology>
    </subcellularLocation>
    <subcellularLocation>
        <location evidence="1">Membrane</location>
        <topology evidence="1">Single-pass type I membrane protein</topology>
    </subcellularLocation>
</comment>
<protein>
    <recommendedName>
        <fullName evidence="8">Dolichyl-diphosphooligosaccharide--protein glycosyltransferase subunit WBP1</fullName>
        <shortName evidence="8">Oligosaccharyl transferase subunit WBP1</shortName>
    </recommendedName>
</protein>
<evidence type="ECO:0000313" key="12">
    <source>
        <dbReference type="Proteomes" id="UP000182334"/>
    </source>
</evidence>
<dbReference type="InterPro" id="IPR055457">
    <property type="entry name" value="OST48_N"/>
</dbReference>
<feature type="domain" description="OST48 N-terminal" evidence="9">
    <location>
        <begin position="28"/>
        <end position="250"/>
    </location>
</feature>
<dbReference type="Pfam" id="PF03345">
    <property type="entry name" value="OST48_N"/>
    <property type="match status" value="1"/>
</dbReference>
<dbReference type="OrthoDB" id="29105at2759"/>
<evidence type="ECO:0000256" key="8">
    <source>
        <dbReference type="RuleBase" id="RU361142"/>
    </source>
</evidence>
<keyword evidence="5 8" id="KW-0256">Endoplasmic reticulum</keyword>
<dbReference type="Proteomes" id="UP000182334">
    <property type="component" value="Chromosome V"/>
</dbReference>
<feature type="transmembrane region" description="Helical" evidence="8">
    <location>
        <begin position="394"/>
        <end position="416"/>
    </location>
</feature>
<dbReference type="STRING" id="45354.A0A1L0DV66"/>
<feature type="chain" id="PRO_5011809627" description="Dolichyl-diphosphooligosaccharide--protein glycosyltransferase subunit WBP1" evidence="8">
    <location>
        <begin position="20"/>
        <end position="445"/>
    </location>
</feature>
<feature type="signal peptide" evidence="8">
    <location>
        <begin position="1"/>
        <end position="19"/>
    </location>
</feature>
<name>A0A1L0DV66_9ASCO</name>
<comment type="subunit">
    <text evidence="8">Component of the oligosaccharyltransferase (OST) complex.</text>
</comment>
<evidence type="ECO:0000256" key="5">
    <source>
        <dbReference type="ARBA" id="ARBA00022824"/>
    </source>
</evidence>
<keyword evidence="12" id="KW-1185">Reference proteome</keyword>
<sequence>MHFAPIGLVLALFTLLVSALDVDWQKTQVLVVHDPDASPERDVLSTLFQLNEDYNVTLAEYSDLDNLLFLGGDNLYNHVVFLPSSKRAVAAKELVNKHNLLEFFNNGGNVLAVGSSTNSLPDQVRLFLNEAGIFPAPKNFAVASHFDKKVTLNSKNSADSLILSEVPEIDYDGTAALLSNSELVFPIIKAPKLSYCANPKDKHLTSEKTWSVGEQGFLAAAFQGLNNARGLWVGSIDLLAEELVQWVFQQSGVLKLQFAHHYKTDEPNVSNNTLYRIKDEVYYTIGVSELKNGKWVPFIPSRDDDVIQLSFKMLDPYQRLNLTLLGPGASREYGENDLSIFYVEFKLPDHHGMFTFDLDYKRDGLSFVENKQIVAVRHLANDEFKRSWDISNSWLYVASAFFVVVAWFFFVVNFLFIGNEKPELKTVKKTVKKSEEKAEKAEKSP</sequence>
<evidence type="ECO:0000256" key="6">
    <source>
        <dbReference type="ARBA" id="ARBA00022989"/>
    </source>
</evidence>
<evidence type="ECO:0000256" key="3">
    <source>
        <dbReference type="ARBA" id="ARBA00008743"/>
    </source>
</evidence>
<dbReference type="GO" id="GO:0018279">
    <property type="term" value="P:protein N-linked glycosylation via asparagine"/>
    <property type="evidence" value="ECO:0007669"/>
    <property type="project" value="UniProtKB-UniRule"/>
</dbReference>
<comment type="similarity">
    <text evidence="3 8">Belongs to the DDOST 48 kDa subunit family.</text>
</comment>
<evidence type="ECO:0000313" key="11">
    <source>
        <dbReference type="EMBL" id="SGZ56230.1"/>
    </source>
</evidence>
<evidence type="ECO:0000256" key="7">
    <source>
        <dbReference type="ARBA" id="ARBA00023136"/>
    </source>
</evidence>
<dbReference type="Pfam" id="PF23358">
    <property type="entry name" value="OST48_MD"/>
    <property type="match status" value="1"/>
</dbReference>
<dbReference type="GO" id="GO:0008250">
    <property type="term" value="C:oligosaccharyltransferase complex"/>
    <property type="evidence" value="ECO:0007669"/>
    <property type="project" value="TreeGrafter"/>
</dbReference>
<dbReference type="EMBL" id="LT635760">
    <property type="protein sequence ID" value="SGZ56230.1"/>
    <property type="molecule type" value="Genomic_DNA"/>
</dbReference>
<evidence type="ECO:0000259" key="9">
    <source>
        <dbReference type="Pfam" id="PF03345"/>
    </source>
</evidence>
<organism evidence="11 12">
    <name type="scientific">Sungouiella intermedia</name>
    <dbReference type="NCBI Taxonomy" id="45354"/>
    <lineage>
        <taxon>Eukaryota</taxon>
        <taxon>Fungi</taxon>
        <taxon>Dikarya</taxon>
        <taxon>Ascomycota</taxon>
        <taxon>Saccharomycotina</taxon>
        <taxon>Pichiomycetes</taxon>
        <taxon>Metschnikowiaceae</taxon>
        <taxon>Sungouiella</taxon>
    </lineage>
</organism>
<evidence type="ECO:0000259" key="10">
    <source>
        <dbReference type="Pfam" id="PF23358"/>
    </source>
</evidence>
<dbReference type="PANTHER" id="PTHR10830:SF0">
    <property type="entry name" value="DOLICHYL-DIPHOSPHOOLIGOSACCHARIDE--PROTEIN GLYCOSYLTRANSFERASE 48 KDA SUBUNIT"/>
    <property type="match status" value="1"/>
</dbReference>
<keyword evidence="6 8" id="KW-1133">Transmembrane helix</keyword>
<keyword evidence="8" id="KW-0732">Signal</keyword>
<accession>A0A1L0DV66</accession>
<feature type="domain" description="OST48 middle" evidence="10">
    <location>
        <begin position="263"/>
        <end position="416"/>
    </location>
</feature>
<comment type="function">
    <text evidence="8">Subunit of the oligosaccharyl transferase (OST) complex that catalyzes the initial transfer of a defined glycan (Glc(3)Man(9)GlcNAc(2) in eukaryotes) from the lipid carrier dolichol-pyrophosphate to an asparagine residue within an Asn-X-Ser/Thr consensus motif in nascent polypeptide chains, the first step in protein N-glycosylation. N-glycosylation occurs cotranslationally and the complex associates with the Sec61 complex at the channel-forming translocon complex that mediates protein translocation across the endoplasmic reticulum (ER).</text>
</comment>
<dbReference type="UniPathway" id="UPA00378"/>
<dbReference type="PANTHER" id="PTHR10830">
    <property type="entry name" value="DOLICHYL-DIPHOSPHOOLIGOSACCHARIDE--PROTEIN GLYCOSYLTRANSFERASE 48 KDA SUBUNIT"/>
    <property type="match status" value="1"/>
</dbReference>
<evidence type="ECO:0000256" key="1">
    <source>
        <dbReference type="ARBA" id="ARBA00004479"/>
    </source>
</evidence>
<evidence type="ECO:0000256" key="2">
    <source>
        <dbReference type="ARBA" id="ARBA00004922"/>
    </source>
</evidence>
<dbReference type="InterPro" id="IPR005013">
    <property type="entry name" value="DDOST_48_kDa_subunit"/>
</dbReference>
<keyword evidence="7 8" id="KW-0472">Membrane</keyword>
<proteinExistence type="inferred from homology"/>
<reference evidence="11 12" key="1">
    <citation type="submission" date="2016-10" db="EMBL/GenBank/DDBJ databases">
        <authorList>
            <person name="de Groot N.N."/>
        </authorList>
    </citation>
    <scope>NUCLEOTIDE SEQUENCE [LARGE SCALE GENOMIC DNA]</scope>
    <source>
        <strain evidence="11 12">CBS 141442</strain>
    </source>
</reference>
<keyword evidence="4 8" id="KW-0812">Transmembrane</keyword>
<gene>
    <name evidence="11" type="ORF">SAMEA4029010_CIC11G00000005185</name>
</gene>
<dbReference type="InterPro" id="IPR055459">
    <property type="entry name" value="OST48_MD"/>
</dbReference>